<dbReference type="EMBL" id="BARU01047218">
    <property type="protein sequence ID" value="GAH97455.1"/>
    <property type="molecule type" value="Genomic_DNA"/>
</dbReference>
<protein>
    <submittedName>
        <fullName evidence="2">Uncharacterized protein</fullName>
    </submittedName>
</protein>
<feature type="non-terminal residue" evidence="2">
    <location>
        <position position="61"/>
    </location>
</feature>
<accession>X1KV14</accession>
<name>X1KV14_9ZZZZ</name>
<organism evidence="2">
    <name type="scientific">marine sediment metagenome</name>
    <dbReference type="NCBI Taxonomy" id="412755"/>
    <lineage>
        <taxon>unclassified sequences</taxon>
        <taxon>metagenomes</taxon>
        <taxon>ecological metagenomes</taxon>
    </lineage>
</organism>
<proteinExistence type="predicted"/>
<feature type="region of interest" description="Disordered" evidence="1">
    <location>
        <begin position="31"/>
        <end position="61"/>
    </location>
</feature>
<sequence length="61" mass="7046">MNSDDFDSDYYDTGFGLDFGYNHDELFPEISSLSQDDTPFEDTPFNDTPFDNTPFDNTPFD</sequence>
<evidence type="ECO:0000256" key="1">
    <source>
        <dbReference type="SAM" id="MobiDB-lite"/>
    </source>
</evidence>
<gene>
    <name evidence="2" type="ORF">S03H2_70854</name>
</gene>
<dbReference type="AlphaFoldDB" id="X1KV14"/>
<feature type="compositionally biased region" description="Polar residues" evidence="1">
    <location>
        <begin position="45"/>
        <end position="61"/>
    </location>
</feature>
<comment type="caution">
    <text evidence="2">The sequence shown here is derived from an EMBL/GenBank/DDBJ whole genome shotgun (WGS) entry which is preliminary data.</text>
</comment>
<evidence type="ECO:0000313" key="2">
    <source>
        <dbReference type="EMBL" id="GAH97455.1"/>
    </source>
</evidence>
<reference evidence="2" key="1">
    <citation type="journal article" date="2014" name="Front. Microbiol.">
        <title>High frequency of phylogenetically diverse reductive dehalogenase-homologous genes in deep subseafloor sedimentary metagenomes.</title>
        <authorList>
            <person name="Kawai M."/>
            <person name="Futagami T."/>
            <person name="Toyoda A."/>
            <person name="Takaki Y."/>
            <person name="Nishi S."/>
            <person name="Hori S."/>
            <person name="Arai W."/>
            <person name="Tsubouchi T."/>
            <person name="Morono Y."/>
            <person name="Uchiyama I."/>
            <person name="Ito T."/>
            <person name="Fujiyama A."/>
            <person name="Inagaki F."/>
            <person name="Takami H."/>
        </authorList>
    </citation>
    <scope>NUCLEOTIDE SEQUENCE</scope>
    <source>
        <strain evidence="2">Expedition CK06-06</strain>
    </source>
</reference>